<gene>
    <name evidence="1" type="ORF">B7P43_G18396</name>
</gene>
<organism evidence="1 2">
    <name type="scientific">Cryptotermes secundus</name>
    <dbReference type="NCBI Taxonomy" id="105785"/>
    <lineage>
        <taxon>Eukaryota</taxon>
        <taxon>Metazoa</taxon>
        <taxon>Ecdysozoa</taxon>
        <taxon>Arthropoda</taxon>
        <taxon>Hexapoda</taxon>
        <taxon>Insecta</taxon>
        <taxon>Pterygota</taxon>
        <taxon>Neoptera</taxon>
        <taxon>Polyneoptera</taxon>
        <taxon>Dictyoptera</taxon>
        <taxon>Blattodea</taxon>
        <taxon>Blattoidea</taxon>
        <taxon>Termitoidae</taxon>
        <taxon>Kalotermitidae</taxon>
        <taxon>Cryptotermitinae</taxon>
        <taxon>Cryptotermes</taxon>
    </lineage>
</organism>
<evidence type="ECO:0000313" key="1">
    <source>
        <dbReference type="EMBL" id="PNF27622.1"/>
    </source>
</evidence>
<proteinExistence type="predicted"/>
<sequence>MQLHCAHLSQYEFTQSFDVIDLIRMALSPLHHSAPSDGNVDYAGPIDKM</sequence>
<accession>A0A2J7QGC0</accession>
<reference evidence="1 2" key="1">
    <citation type="submission" date="2017-12" db="EMBL/GenBank/DDBJ databases">
        <title>Hemimetabolous genomes reveal molecular basis of termite eusociality.</title>
        <authorList>
            <person name="Harrison M.C."/>
            <person name="Jongepier E."/>
            <person name="Robertson H.M."/>
            <person name="Arning N."/>
            <person name="Bitard-Feildel T."/>
            <person name="Chao H."/>
            <person name="Childers C.P."/>
            <person name="Dinh H."/>
            <person name="Doddapaneni H."/>
            <person name="Dugan S."/>
            <person name="Gowin J."/>
            <person name="Greiner C."/>
            <person name="Han Y."/>
            <person name="Hu H."/>
            <person name="Hughes D.S.T."/>
            <person name="Huylmans A.-K."/>
            <person name="Kemena C."/>
            <person name="Kremer L.P.M."/>
            <person name="Lee S.L."/>
            <person name="Lopez-Ezquerra A."/>
            <person name="Mallet L."/>
            <person name="Monroy-Kuhn J.M."/>
            <person name="Moser A."/>
            <person name="Murali S.C."/>
            <person name="Muzny D.M."/>
            <person name="Otani S."/>
            <person name="Piulachs M.-D."/>
            <person name="Poelchau M."/>
            <person name="Qu J."/>
            <person name="Schaub F."/>
            <person name="Wada-Katsumata A."/>
            <person name="Worley K.C."/>
            <person name="Xie Q."/>
            <person name="Ylla G."/>
            <person name="Poulsen M."/>
            <person name="Gibbs R.A."/>
            <person name="Schal C."/>
            <person name="Richards S."/>
            <person name="Belles X."/>
            <person name="Korb J."/>
            <person name="Bornberg-Bauer E."/>
        </authorList>
    </citation>
    <scope>NUCLEOTIDE SEQUENCE [LARGE SCALE GENOMIC DNA]</scope>
    <source>
        <tissue evidence="1">Whole body</tissue>
    </source>
</reference>
<keyword evidence="2" id="KW-1185">Reference proteome</keyword>
<comment type="caution">
    <text evidence="1">The sequence shown here is derived from an EMBL/GenBank/DDBJ whole genome shotgun (WGS) entry which is preliminary data.</text>
</comment>
<dbReference type="AlphaFoldDB" id="A0A2J7QGC0"/>
<evidence type="ECO:0000313" key="2">
    <source>
        <dbReference type="Proteomes" id="UP000235965"/>
    </source>
</evidence>
<name>A0A2J7QGC0_9NEOP</name>
<protein>
    <submittedName>
        <fullName evidence="1">Uncharacterized protein</fullName>
    </submittedName>
</protein>
<dbReference type="Proteomes" id="UP000235965">
    <property type="component" value="Unassembled WGS sequence"/>
</dbReference>
<dbReference type="InParanoid" id="A0A2J7QGC0"/>
<dbReference type="EMBL" id="NEVH01014529">
    <property type="protein sequence ID" value="PNF27622.1"/>
    <property type="molecule type" value="Genomic_DNA"/>
</dbReference>